<evidence type="ECO:0008006" key="4">
    <source>
        <dbReference type="Google" id="ProtNLM"/>
    </source>
</evidence>
<evidence type="ECO:0000313" key="2">
    <source>
        <dbReference type="EMBL" id="KIL63522.1"/>
    </source>
</evidence>
<evidence type="ECO:0000313" key="3">
    <source>
        <dbReference type="Proteomes" id="UP000054549"/>
    </source>
</evidence>
<feature type="region of interest" description="Disordered" evidence="1">
    <location>
        <begin position="83"/>
        <end position="115"/>
    </location>
</feature>
<keyword evidence="3" id="KW-1185">Reference proteome</keyword>
<reference evidence="2 3" key="1">
    <citation type="submission" date="2014-04" db="EMBL/GenBank/DDBJ databases">
        <title>Evolutionary Origins and Diversification of the Mycorrhizal Mutualists.</title>
        <authorList>
            <consortium name="DOE Joint Genome Institute"/>
            <consortium name="Mycorrhizal Genomics Consortium"/>
            <person name="Kohler A."/>
            <person name="Kuo A."/>
            <person name="Nagy L.G."/>
            <person name="Floudas D."/>
            <person name="Copeland A."/>
            <person name="Barry K.W."/>
            <person name="Cichocki N."/>
            <person name="Veneault-Fourrey C."/>
            <person name="LaButti K."/>
            <person name="Lindquist E.A."/>
            <person name="Lipzen A."/>
            <person name="Lundell T."/>
            <person name="Morin E."/>
            <person name="Murat C."/>
            <person name="Riley R."/>
            <person name="Ohm R."/>
            <person name="Sun H."/>
            <person name="Tunlid A."/>
            <person name="Henrissat B."/>
            <person name="Grigoriev I.V."/>
            <person name="Hibbett D.S."/>
            <person name="Martin F."/>
        </authorList>
    </citation>
    <scope>NUCLEOTIDE SEQUENCE [LARGE SCALE GENOMIC DNA]</scope>
    <source>
        <strain evidence="2 3">Koide BX008</strain>
    </source>
</reference>
<dbReference type="AlphaFoldDB" id="A0A0C2WPG2"/>
<feature type="compositionally biased region" description="Polar residues" evidence="1">
    <location>
        <begin position="89"/>
        <end position="104"/>
    </location>
</feature>
<dbReference type="InParanoid" id="A0A0C2WPG2"/>
<protein>
    <recommendedName>
        <fullName evidence="4">GATA-type domain-containing protein</fullName>
    </recommendedName>
</protein>
<name>A0A0C2WPG2_AMAMK</name>
<dbReference type="OrthoDB" id="2162994at2759"/>
<proteinExistence type="predicted"/>
<feature type="compositionally biased region" description="Basic and acidic residues" evidence="1">
    <location>
        <begin position="105"/>
        <end position="115"/>
    </location>
</feature>
<dbReference type="HOGENOM" id="CLU_1570222_0_0_1"/>
<sequence length="170" mass="18231">MSIVTGPPFTWPKASASSAPPATPQLVYPSKNDKGQRICRRCGVLGKYKGGNCVEKWGPGPMGPGTVCDSCRKKIKRLRQRANLDEALQQPQLTQSIPSHNSVQQEKDVQRNESDGRVVSVAAVASNPGKSLQQLHQNDLGSVALPCNSRSRLSAPAITPPHSEPSISNL</sequence>
<dbReference type="STRING" id="946122.A0A0C2WPG2"/>
<feature type="region of interest" description="Disordered" evidence="1">
    <location>
        <begin position="1"/>
        <end position="29"/>
    </location>
</feature>
<gene>
    <name evidence="2" type="ORF">M378DRAFT_164413</name>
</gene>
<evidence type="ECO:0000256" key="1">
    <source>
        <dbReference type="SAM" id="MobiDB-lite"/>
    </source>
</evidence>
<accession>A0A0C2WPG2</accession>
<organism evidence="2 3">
    <name type="scientific">Amanita muscaria (strain Koide BX008)</name>
    <dbReference type="NCBI Taxonomy" id="946122"/>
    <lineage>
        <taxon>Eukaryota</taxon>
        <taxon>Fungi</taxon>
        <taxon>Dikarya</taxon>
        <taxon>Basidiomycota</taxon>
        <taxon>Agaricomycotina</taxon>
        <taxon>Agaricomycetes</taxon>
        <taxon>Agaricomycetidae</taxon>
        <taxon>Agaricales</taxon>
        <taxon>Pluteineae</taxon>
        <taxon>Amanitaceae</taxon>
        <taxon>Amanita</taxon>
    </lineage>
</organism>
<dbReference type="EMBL" id="KN818258">
    <property type="protein sequence ID" value="KIL63522.1"/>
    <property type="molecule type" value="Genomic_DNA"/>
</dbReference>
<dbReference type="Proteomes" id="UP000054549">
    <property type="component" value="Unassembled WGS sequence"/>
</dbReference>